<organism evidence="1 2">
    <name type="scientific">Lysinibacillus xylanilyticus</name>
    <dbReference type="NCBI Taxonomy" id="582475"/>
    <lineage>
        <taxon>Bacteria</taxon>
        <taxon>Bacillati</taxon>
        <taxon>Bacillota</taxon>
        <taxon>Bacilli</taxon>
        <taxon>Bacillales</taxon>
        <taxon>Bacillaceae</taxon>
        <taxon>Lysinibacillus</taxon>
    </lineage>
</organism>
<evidence type="ECO:0000313" key="1">
    <source>
        <dbReference type="EMBL" id="MEX3744971.1"/>
    </source>
</evidence>
<sequence length="94" mass="11228">MNKFRVRRWIKLHPEQEILITSEHYKRLGDVGLLKIIIVGSYTGKIISYDPQLFEIMPPSPNFDPTSLSKLFRDFTQYSRDRFLDNKKKPTHYI</sequence>
<dbReference type="EMBL" id="JBFRHK010000003">
    <property type="protein sequence ID" value="MEX3744971.1"/>
    <property type="molecule type" value="Genomic_DNA"/>
</dbReference>
<protein>
    <submittedName>
        <fullName evidence="1">Uncharacterized protein</fullName>
    </submittedName>
</protein>
<accession>A0ABV3VVP5</accession>
<name>A0ABV3VVP5_9BACI</name>
<proteinExistence type="predicted"/>
<gene>
    <name evidence="1" type="ORF">AB1300_07450</name>
</gene>
<keyword evidence="2" id="KW-1185">Reference proteome</keyword>
<reference evidence="1 2" key="1">
    <citation type="submission" date="2024-07" db="EMBL/GenBank/DDBJ databases">
        <title>Characterization of a bacterium isolated from hydrolysated instant sea cucumber by whole-genome sequencing and metabolomics.</title>
        <authorList>
            <person name="Luo X."/>
            <person name="Zhang Z."/>
            <person name="Zheng Z."/>
            <person name="Zhang W."/>
            <person name="Ming T."/>
            <person name="Jiao L."/>
            <person name="Su X."/>
            <person name="Kong F."/>
            <person name="Xu J."/>
        </authorList>
    </citation>
    <scope>NUCLEOTIDE SEQUENCE [LARGE SCALE GENOMIC DNA]</scope>
    <source>
        <strain evidence="1 2">XL-2024</strain>
    </source>
</reference>
<evidence type="ECO:0000313" key="2">
    <source>
        <dbReference type="Proteomes" id="UP001558534"/>
    </source>
</evidence>
<dbReference type="RefSeq" id="WP_368635880.1">
    <property type="nucleotide sequence ID" value="NZ_JBFRHK010000003.1"/>
</dbReference>
<dbReference type="Proteomes" id="UP001558534">
    <property type="component" value="Unassembled WGS sequence"/>
</dbReference>
<comment type="caution">
    <text evidence="1">The sequence shown here is derived from an EMBL/GenBank/DDBJ whole genome shotgun (WGS) entry which is preliminary data.</text>
</comment>